<comment type="subcellular location">
    <subcellularLocation>
        <location evidence="6">Cytoplasmic vesicle membrane</location>
        <topology evidence="6">Peripheral membrane protein</topology>
        <orientation evidence="6">Cytoplasmic side</orientation>
    </subcellularLocation>
    <subcellularLocation>
        <location evidence="6">Membrane</location>
        <location evidence="6">Coated pit</location>
        <topology evidence="6">Peripheral membrane protein</topology>
        <orientation evidence="6">Cytoplasmic side</orientation>
    </subcellularLocation>
</comment>
<feature type="repeat" description="CHCR" evidence="7">
    <location>
        <begin position="1303"/>
        <end position="1449"/>
    </location>
</feature>
<evidence type="ECO:0000256" key="1">
    <source>
        <dbReference type="ARBA" id="ARBA00009535"/>
    </source>
</evidence>
<dbReference type="GO" id="GO:0006898">
    <property type="term" value="P:receptor-mediated endocytosis"/>
    <property type="evidence" value="ECO:0007669"/>
    <property type="project" value="TreeGrafter"/>
</dbReference>
<dbReference type="GO" id="GO:0006886">
    <property type="term" value="P:intracellular protein transport"/>
    <property type="evidence" value="ECO:0007669"/>
    <property type="project" value="UniProtKB-UniRule"/>
</dbReference>
<feature type="repeat" description="CHCR" evidence="7">
    <location>
        <begin position="1157"/>
        <end position="1298"/>
    </location>
</feature>
<name>A0A7S1F2M5_NOCSC</name>
<dbReference type="FunFam" id="1.25.40.10:FF:000005">
    <property type="entry name" value="Clathrin heavy chain"/>
    <property type="match status" value="1"/>
</dbReference>
<dbReference type="InterPro" id="IPR016024">
    <property type="entry name" value="ARM-type_fold"/>
</dbReference>
<dbReference type="GO" id="GO:0071439">
    <property type="term" value="C:clathrin complex"/>
    <property type="evidence" value="ECO:0007669"/>
    <property type="project" value="InterPro"/>
</dbReference>
<dbReference type="GO" id="GO:0005198">
    <property type="term" value="F:structural molecule activity"/>
    <property type="evidence" value="ECO:0007669"/>
    <property type="project" value="InterPro"/>
</dbReference>
<gene>
    <name evidence="8" type="ORF">NSCI0253_LOCUS13286</name>
</gene>
<accession>A0A7S1F2M5</accession>
<feature type="repeat" description="CHCR" evidence="7">
    <location>
        <begin position="563"/>
        <end position="709"/>
    </location>
</feature>
<dbReference type="Pfam" id="PF00637">
    <property type="entry name" value="Clathrin"/>
    <property type="match status" value="7"/>
</dbReference>
<feature type="repeat" description="CHCR" evidence="7">
    <location>
        <begin position="1006"/>
        <end position="1153"/>
    </location>
</feature>
<dbReference type="Gene3D" id="1.25.40.10">
    <property type="entry name" value="Tetratricopeptide repeat domain"/>
    <property type="match status" value="3"/>
</dbReference>
<sequence>MAFAPPGQTETPLTLSPVIDLGSMGVNSNAFRFGQLTMESDKYISVKDTAADGSSQVLVVDMHNNNAVNKRPMKAEATLMNPQDNIIALKGTTEGTPGHFVQVFNLDTKDKLGVFQSSENIVFWRWITPRILALVCDKDVCHWNFDNTGSAPEKIFARSGKLAEASTQVINYCANSQMSWCLLTGISTQDQGKTIDGSMQLYSVERKQQQLLEGHAGSFGNVLINDTEGPAGVLSFAERKQGSLQTRLHVMDVTKARGEGLPPPFKVVSEVQMPPEAPNDFAVSLHISEKHGVIFMITKHGFLFMFDVATATMLVRTRVSQETIFISTSSGRTGGCIFVNRKGIVTSVKVNEPAIVGFVMNALQTTPNRQEIAFTLARRFGLPGADELFSRQFNQCFAAGDYKGAALAVAQCKSGLLRTADTINKFKSVQNAAPGTSPILHYFSTLLEYGKLNALESVELMRPVVQQGKRDLVEKWLKEDKLECTEELGDLVRPLDSKFALSIFLRANAHQKVITCFVELGQYEQIVAYVKKVGYTADYSVLLQNMVSVNPEGAANFAKSLLDGGGSPLIDINQVVKVFMASNRLQETTSILLDALKQNRPDQANLQTQLLAMNLQQAPKVAEAILQMNMFTHYDRTYIGQLCEKAGLMQYALEHYSDVGDLKRVMMHSHQMSPEFLNQYFSRMAPDVALECLCDLLRHNRQNLQVVVQISIKYHEQIGTARLVEMFESFGSNEGVFYFLGAILSSSTDPDVHFKYIRAASRVGNMQEVERVCRESTCYDPAIVKDFLKEVKLPDPRPLIYVCDLHGFVGELSEYLYQNSLMKYIEVYVIKVNPLNCPTVVGTLIDLDCSEDFLKNLLQSVRSACPVEPLVEEVEKRNRLRILLPWLEAREAEGNQDPMLHNALAKIYIDTNRDPDSFLKRNAFYDSAVVGKYCETRDPHLAYTAYKRGWGTCDEALVNLTNKNSLFRLQARYLVERQSTDLWAMVLTPENEFRRNVIDQVVSTALPESVNADEVSATVKAFISADLPNELIELLEKIVLHNSDFSNNQNLQNLLILTAIKADKSRVMDYINRLDNYNGPEIAKIAIGDPYCLYEEAFLIYKKCGLSSDAMDTLLMNIESLERAGEFAARCNEAVVWYKLGKAQLDNHLIPEAVESYLKAEDPADFAEVIQAAEREECYEELTRFLLMARGKTKDQQIDGELIYAYAKTDRLSDMEEFLSGTNTANIQAIGDRLYDESFYKASKILYASIPNNAKLAACHVHLGEYIQAVEAARKANNPKTWKDVNIACVQAQQFRCAETAGMHIIVHPDHLEELIGHYERGGHFEELINLLDTGLQSDRAHVGMYTELGILYAKYKPEKLMDFIKLFCTKMNIPKLVNACERHHRWAQAVFLYTHYDEFDSAANTMMAHSPSAFSHDQFQMIMQKVSNMELYYRAISFYIDEQPMQVNSLLSTIAAKVDHGRVVQLVRKANQLPLILPFLKQIQPHNSIAVNEAINELYAESEQYEELRQSIDDFDNFDQIALAQRLEKHELVEMRRISALVYKKNKRFKQSIELSKGDKMFKDAMETARDSGNQELAESLLRFFVDSEMKECFAACSYTCYDLVRPDVVLELAWRRNMMDFGMPYMVQMIREYTSRLDALDKKTLKKEEAEKKKESAPNDFVPDMMLPMMGGPMGMGNLAIMGPQPMQPPPAPAQFGAAPMMGGMPMAGAPTMASPGMMQGWS</sequence>
<dbReference type="InterPro" id="IPR000547">
    <property type="entry name" value="Clathrin_H-chain/VPS_repeat"/>
</dbReference>
<feature type="repeat" description="CHCR" evidence="7">
    <location>
        <begin position="858"/>
        <end position="999"/>
    </location>
</feature>
<dbReference type="Pfam" id="PF13838">
    <property type="entry name" value="Clathrin_H_link"/>
    <property type="match status" value="1"/>
</dbReference>
<evidence type="ECO:0000256" key="2">
    <source>
        <dbReference type="ARBA" id="ARBA00022737"/>
    </source>
</evidence>
<comment type="function">
    <text evidence="6">Clathrin is the major protein of the polyhedral coat of coated pits and vesicles.</text>
</comment>
<evidence type="ECO:0000256" key="7">
    <source>
        <dbReference type="PROSITE-ProRule" id="PRU01006"/>
    </source>
</evidence>
<dbReference type="GO" id="GO:0030130">
    <property type="term" value="C:clathrin coat of trans-Golgi network vesicle"/>
    <property type="evidence" value="ECO:0007669"/>
    <property type="project" value="InterPro"/>
</dbReference>
<evidence type="ECO:0000256" key="5">
    <source>
        <dbReference type="ARBA" id="ARBA00023329"/>
    </source>
</evidence>
<dbReference type="Gene3D" id="2.130.10.110">
    <property type="entry name" value="Clathrin heavy-chain terminal domain"/>
    <property type="match status" value="1"/>
</dbReference>
<reference evidence="8" key="1">
    <citation type="submission" date="2021-01" db="EMBL/GenBank/DDBJ databases">
        <authorList>
            <person name="Corre E."/>
            <person name="Pelletier E."/>
            <person name="Niang G."/>
            <person name="Scheremetjew M."/>
            <person name="Finn R."/>
            <person name="Kale V."/>
            <person name="Holt S."/>
            <person name="Cochrane G."/>
            <person name="Meng A."/>
            <person name="Brown T."/>
            <person name="Cohen L."/>
        </authorList>
    </citation>
    <scope>NUCLEOTIDE SEQUENCE</scope>
</reference>
<keyword evidence="2" id="KW-0677">Repeat</keyword>
<proteinExistence type="inferred from homology"/>
<protein>
    <recommendedName>
        <fullName evidence="6">Clathrin heavy chain</fullName>
    </recommendedName>
</protein>
<evidence type="ECO:0000256" key="4">
    <source>
        <dbReference type="ARBA" id="ARBA00023176"/>
    </source>
</evidence>
<dbReference type="InterPro" id="IPR016341">
    <property type="entry name" value="Clathrin_heavy_chain"/>
</dbReference>
<feature type="repeat" description="CHCR" evidence="7">
    <location>
        <begin position="711"/>
        <end position="853"/>
    </location>
</feature>
<dbReference type="FunFam" id="1.25.40.10:FF:000082">
    <property type="entry name" value="Clathrin heavy chain"/>
    <property type="match status" value="1"/>
</dbReference>
<keyword evidence="5 6" id="KW-0968">Cytoplasmic vesicle</keyword>
<keyword evidence="3 6" id="KW-0472">Membrane</keyword>
<evidence type="ECO:0000256" key="3">
    <source>
        <dbReference type="ARBA" id="ARBA00023136"/>
    </source>
</evidence>
<dbReference type="Gene3D" id="1.25.40.730">
    <property type="match status" value="1"/>
</dbReference>
<dbReference type="InterPro" id="IPR055358">
    <property type="entry name" value="CHCR"/>
</dbReference>
<dbReference type="PANTHER" id="PTHR10292">
    <property type="entry name" value="CLATHRIN HEAVY CHAIN RELATED"/>
    <property type="match status" value="1"/>
</dbReference>
<dbReference type="GO" id="GO:0032051">
    <property type="term" value="F:clathrin light chain binding"/>
    <property type="evidence" value="ECO:0007669"/>
    <property type="project" value="InterPro"/>
</dbReference>
<organism evidence="8">
    <name type="scientific">Noctiluca scintillans</name>
    <name type="common">Sea sparkle</name>
    <name type="synonym">Red tide dinoflagellate</name>
    <dbReference type="NCBI Taxonomy" id="2966"/>
    <lineage>
        <taxon>Eukaryota</taxon>
        <taxon>Sar</taxon>
        <taxon>Alveolata</taxon>
        <taxon>Dinophyceae</taxon>
        <taxon>Noctilucales</taxon>
        <taxon>Noctilucaceae</taxon>
        <taxon>Noctiluca</taxon>
    </lineage>
</organism>
<dbReference type="InterPro" id="IPR016025">
    <property type="entry name" value="Clathrin_H-chain_N"/>
</dbReference>
<comment type="similarity">
    <text evidence="1 6">Belongs to the clathrin heavy chain family.</text>
</comment>
<dbReference type="SMART" id="SM00299">
    <property type="entry name" value="CLH"/>
    <property type="match status" value="7"/>
</dbReference>
<dbReference type="FunFam" id="1.25.40.10:FF:000001">
    <property type="entry name" value="Clathrin heavy chain"/>
    <property type="match status" value="1"/>
</dbReference>
<dbReference type="InterPro" id="IPR011990">
    <property type="entry name" value="TPR-like_helical_dom_sf"/>
</dbReference>
<feature type="repeat" description="CHCR" evidence="7">
    <location>
        <begin position="1452"/>
        <end position="1595"/>
    </location>
</feature>
<dbReference type="PROSITE" id="PS50236">
    <property type="entry name" value="CHCR"/>
    <property type="match status" value="7"/>
</dbReference>
<dbReference type="SUPFAM" id="SSF48371">
    <property type="entry name" value="ARM repeat"/>
    <property type="match status" value="6"/>
</dbReference>
<dbReference type="PANTHER" id="PTHR10292:SF1">
    <property type="entry name" value="CLATHRIN HEAVY CHAIN"/>
    <property type="match status" value="1"/>
</dbReference>
<dbReference type="GO" id="GO:0030132">
    <property type="term" value="C:clathrin coat of coated pit"/>
    <property type="evidence" value="ECO:0007669"/>
    <property type="project" value="InterPro"/>
</dbReference>
<dbReference type="PIRSF" id="PIRSF002290">
    <property type="entry name" value="Clathrin_H_chain"/>
    <property type="match status" value="1"/>
</dbReference>
<keyword evidence="4 6" id="KW-0168">Coated pit</keyword>
<dbReference type="EMBL" id="HBFQ01018970">
    <property type="protein sequence ID" value="CAD8838938.1"/>
    <property type="molecule type" value="Transcribed_RNA"/>
</dbReference>
<dbReference type="FunFam" id="1.25.40.730:FF:000002">
    <property type="entry name" value="Clathrin heavy chain"/>
    <property type="match status" value="1"/>
</dbReference>
<dbReference type="FunFam" id="1.25.40.10:FF:000002">
    <property type="entry name" value="Clathrin heavy chain"/>
    <property type="match status" value="1"/>
</dbReference>
<evidence type="ECO:0000313" key="8">
    <source>
        <dbReference type="EMBL" id="CAD8838938.1"/>
    </source>
</evidence>
<dbReference type="SUPFAM" id="SSF50989">
    <property type="entry name" value="Clathrin heavy-chain terminal domain"/>
    <property type="match status" value="1"/>
</dbReference>
<evidence type="ECO:0000256" key="6">
    <source>
        <dbReference type="PIRNR" id="PIRNR002290"/>
    </source>
</evidence>